<sequence length="94" mass="10617">MVEGAFYLDRNLALQPVAEAFTAQVDAARGALAVCLPEQSVYDGEGRMFGPGVMHGNDVFFFGEYIRRNMSERVRAWRQRYGVPVQIQDSNCIR</sequence>
<dbReference type="EMBL" id="VSSQ01040404">
    <property type="protein sequence ID" value="MPM93639.1"/>
    <property type="molecule type" value="Genomic_DNA"/>
</dbReference>
<organism evidence="1">
    <name type="scientific">bioreactor metagenome</name>
    <dbReference type="NCBI Taxonomy" id="1076179"/>
    <lineage>
        <taxon>unclassified sequences</taxon>
        <taxon>metagenomes</taxon>
        <taxon>ecological metagenomes</taxon>
    </lineage>
</organism>
<gene>
    <name evidence="1" type="ORF">SDC9_140779</name>
</gene>
<proteinExistence type="predicted"/>
<evidence type="ECO:0000313" key="1">
    <source>
        <dbReference type="EMBL" id="MPM93639.1"/>
    </source>
</evidence>
<name>A0A645DWH2_9ZZZZ</name>
<comment type="caution">
    <text evidence="1">The sequence shown here is derived from an EMBL/GenBank/DDBJ whole genome shotgun (WGS) entry which is preliminary data.</text>
</comment>
<accession>A0A645DWH2</accession>
<reference evidence="1" key="1">
    <citation type="submission" date="2019-08" db="EMBL/GenBank/DDBJ databases">
        <authorList>
            <person name="Kucharzyk K."/>
            <person name="Murdoch R.W."/>
            <person name="Higgins S."/>
            <person name="Loffler F."/>
        </authorList>
    </citation>
    <scope>NUCLEOTIDE SEQUENCE</scope>
</reference>
<protein>
    <submittedName>
        <fullName evidence="1">Uncharacterized protein</fullName>
    </submittedName>
</protein>
<dbReference type="AlphaFoldDB" id="A0A645DWH2"/>